<gene>
    <name evidence="4" type="ORF">ACFQV2_11475</name>
</gene>
<dbReference type="InterPro" id="IPR054593">
    <property type="entry name" value="Beta-mannosidase-like_N2"/>
</dbReference>
<evidence type="ECO:0000256" key="2">
    <source>
        <dbReference type="SAM" id="MobiDB-lite"/>
    </source>
</evidence>
<evidence type="ECO:0000256" key="1">
    <source>
        <dbReference type="ARBA" id="ARBA00022801"/>
    </source>
</evidence>
<reference evidence="5" key="1">
    <citation type="journal article" date="2019" name="Int. J. Syst. Evol. Microbiol.">
        <title>The Global Catalogue of Microorganisms (GCM) 10K type strain sequencing project: providing services to taxonomists for standard genome sequencing and annotation.</title>
        <authorList>
            <consortium name="The Broad Institute Genomics Platform"/>
            <consortium name="The Broad Institute Genome Sequencing Center for Infectious Disease"/>
            <person name="Wu L."/>
            <person name="Ma J."/>
        </authorList>
    </citation>
    <scope>NUCLEOTIDE SEQUENCE [LARGE SCALE GENOMIC DNA]</scope>
    <source>
        <strain evidence="5">JCM 17695</strain>
    </source>
</reference>
<evidence type="ECO:0000313" key="4">
    <source>
        <dbReference type="EMBL" id="MFC7614076.1"/>
    </source>
</evidence>
<sequence length="95" mass="10016">MPGCAHLDLLDAGLIEHPYRDRVEADLIWMHRAEWRYSTTFTALAPEPGSGSTSPSTGWTPSRPSRSTGTSSAARPTCTAPTASTSPPSSATPTS</sequence>
<dbReference type="Proteomes" id="UP001596512">
    <property type="component" value="Unassembled WGS sequence"/>
</dbReference>
<protein>
    <recommendedName>
        <fullName evidence="3">Beta-mannosidase-like galactose-binding domain-containing protein</fullName>
    </recommendedName>
</protein>
<dbReference type="Pfam" id="PF22666">
    <property type="entry name" value="Glyco_hydro_2_N2"/>
    <property type="match status" value="1"/>
</dbReference>
<accession>A0ABW2TMN1</accession>
<dbReference type="SUPFAM" id="SSF49785">
    <property type="entry name" value="Galactose-binding domain-like"/>
    <property type="match status" value="1"/>
</dbReference>
<dbReference type="InterPro" id="IPR008979">
    <property type="entry name" value="Galactose-bd-like_sf"/>
</dbReference>
<dbReference type="Gene3D" id="2.60.120.260">
    <property type="entry name" value="Galactose-binding domain-like"/>
    <property type="match status" value="1"/>
</dbReference>
<comment type="caution">
    <text evidence="4">The sequence shown here is derived from an EMBL/GenBank/DDBJ whole genome shotgun (WGS) entry which is preliminary data.</text>
</comment>
<feature type="compositionally biased region" description="Low complexity" evidence="2">
    <location>
        <begin position="48"/>
        <end position="95"/>
    </location>
</feature>
<feature type="domain" description="Beta-mannosidase-like galactose-binding" evidence="3">
    <location>
        <begin position="1"/>
        <end position="44"/>
    </location>
</feature>
<feature type="region of interest" description="Disordered" evidence="2">
    <location>
        <begin position="43"/>
        <end position="95"/>
    </location>
</feature>
<organism evidence="4 5">
    <name type="scientific">Actinokineospora soli</name>
    <dbReference type="NCBI Taxonomy" id="1048753"/>
    <lineage>
        <taxon>Bacteria</taxon>
        <taxon>Bacillati</taxon>
        <taxon>Actinomycetota</taxon>
        <taxon>Actinomycetes</taxon>
        <taxon>Pseudonocardiales</taxon>
        <taxon>Pseudonocardiaceae</taxon>
        <taxon>Actinokineospora</taxon>
    </lineage>
</organism>
<keyword evidence="1" id="KW-0378">Hydrolase</keyword>
<keyword evidence="5" id="KW-1185">Reference proteome</keyword>
<evidence type="ECO:0000259" key="3">
    <source>
        <dbReference type="Pfam" id="PF22666"/>
    </source>
</evidence>
<name>A0ABW2TMN1_9PSEU</name>
<proteinExistence type="predicted"/>
<dbReference type="EMBL" id="JBHTEY010000004">
    <property type="protein sequence ID" value="MFC7614076.1"/>
    <property type="molecule type" value="Genomic_DNA"/>
</dbReference>
<evidence type="ECO:0000313" key="5">
    <source>
        <dbReference type="Proteomes" id="UP001596512"/>
    </source>
</evidence>